<dbReference type="AlphaFoldDB" id="A0A812M9H0"/>
<sequence length="158" mass="17371">MKAGPFDLAAAFRRLFAASPLRHGAAPEPEAALEALVRGFGLPQCFKRGLCTEEDIRDFQIHLARCLRGQRLRWKRIFESPKPTFLEVCSGTGDWVVAQAKADSGRANWVASELRYDRVWSILTKAIFANVENLAVIAGDAGTVLSEWVLPGSVAKVC</sequence>
<dbReference type="EC" id="2.1.1.33" evidence="2"/>
<evidence type="ECO:0000256" key="3">
    <source>
        <dbReference type="ARBA" id="ARBA00022603"/>
    </source>
</evidence>
<keyword evidence="3" id="KW-0489">Methyltransferase</keyword>
<keyword evidence="5" id="KW-0949">S-adenosyl-L-methionine</keyword>
<evidence type="ECO:0000313" key="8">
    <source>
        <dbReference type="Proteomes" id="UP000649617"/>
    </source>
</evidence>
<dbReference type="EMBL" id="CAJNIZ010007003">
    <property type="protein sequence ID" value="CAE7254459.1"/>
    <property type="molecule type" value="Genomic_DNA"/>
</dbReference>
<evidence type="ECO:0000256" key="6">
    <source>
        <dbReference type="ARBA" id="ARBA00022694"/>
    </source>
</evidence>
<keyword evidence="6" id="KW-0819">tRNA processing</keyword>
<gene>
    <name evidence="7" type="primary">trmB</name>
    <name evidence="7" type="ORF">SPIL2461_LOCUS5059</name>
</gene>
<evidence type="ECO:0000256" key="2">
    <source>
        <dbReference type="ARBA" id="ARBA00011977"/>
    </source>
</evidence>
<dbReference type="PANTHER" id="PTHR23417:SF14">
    <property type="entry name" value="PENTACOTRIPEPTIDE-REPEAT REGION OF PRORP DOMAIN-CONTAINING PROTEIN"/>
    <property type="match status" value="1"/>
</dbReference>
<keyword evidence="4" id="KW-0808">Transferase</keyword>
<dbReference type="PANTHER" id="PTHR23417">
    <property type="entry name" value="3-DEOXY-D-MANNO-OCTULOSONIC-ACID TRANSFERASE/TRNA GUANINE-N 7 - -METHYLTRANSFERASE"/>
    <property type="match status" value="1"/>
</dbReference>
<evidence type="ECO:0000256" key="4">
    <source>
        <dbReference type="ARBA" id="ARBA00022679"/>
    </source>
</evidence>
<feature type="non-terminal residue" evidence="7">
    <location>
        <position position="158"/>
    </location>
</feature>
<dbReference type="GO" id="GO:0008176">
    <property type="term" value="F:tRNA (guanine(46)-N7)-methyltransferase activity"/>
    <property type="evidence" value="ECO:0007669"/>
    <property type="project" value="UniProtKB-EC"/>
</dbReference>
<reference evidence="7" key="1">
    <citation type="submission" date="2021-02" db="EMBL/GenBank/DDBJ databases">
        <authorList>
            <person name="Dougan E. K."/>
            <person name="Rhodes N."/>
            <person name="Thang M."/>
            <person name="Chan C."/>
        </authorList>
    </citation>
    <scope>NUCLEOTIDE SEQUENCE</scope>
</reference>
<dbReference type="Pfam" id="PF02390">
    <property type="entry name" value="Methyltransf_4"/>
    <property type="match status" value="1"/>
</dbReference>
<dbReference type="OrthoDB" id="449405at2759"/>
<comment type="catalytic activity">
    <reaction evidence="1">
        <text>guanosine(46) in tRNA + S-adenosyl-L-methionine = N(7)-methylguanosine(46) in tRNA + S-adenosyl-L-homocysteine</text>
        <dbReference type="Rhea" id="RHEA:42708"/>
        <dbReference type="Rhea" id="RHEA-COMP:10188"/>
        <dbReference type="Rhea" id="RHEA-COMP:10189"/>
        <dbReference type="ChEBI" id="CHEBI:57856"/>
        <dbReference type="ChEBI" id="CHEBI:59789"/>
        <dbReference type="ChEBI" id="CHEBI:74269"/>
        <dbReference type="ChEBI" id="CHEBI:74480"/>
        <dbReference type="EC" id="2.1.1.33"/>
    </reaction>
</comment>
<dbReference type="SUPFAM" id="SSF53335">
    <property type="entry name" value="S-adenosyl-L-methionine-dependent methyltransferases"/>
    <property type="match status" value="1"/>
</dbReference>
<evidence type="ECO:0000256" key="1">
    <source>
        <dbReference type="ARBA" id="ARBA00000142"/>
    </source>
</evidence>
<organism evidence="7 8">
    <name type="scientific">Symbiodinium pilosum</name>
    <name type="common">Dinoflagellate</name>
    <dbReference type="NCBI Taxonomy" id="2952"/>
    <lineage>
        <taxon>Eukaryota</taxon>
        <taxon>Sar</taxon>
        <taxon>Alveolata</taxon>
        <taxon>Dinophyceae</taxon>
        <taxon>Suessiales</taxon>
        <taxon>Symbiodiniaceae</taxon>
        <taxon>Symbiodinium</taxon>
    </lineage>
</organism>
<name>A0A812M9H0_SYMPI</name>
<accession>A0A812M9H0</accession>
<evidence type="ECO:0000256" key="5">
    <source>
        <dbReference type="ARBA" id="ARBA00022691"/>
    </source>
</evidence>
<dbReference type="InterPro" id="IPR029063">
    <property type="entry name" value="SAM-dependent_MTases_sf"/>
</dbReference>
<comment type="caution">
    <text evidence="7">The sequence shown here is derived from an EMBL/GenBank/DDBJ whole genome shotgun (WGS) entry which is preliminary data.</text>
</comment>
<keyword evidence="8" id="KW-1185">Reference proteome</keyword>
<dbReference type="PROSITE" id="PS51625">
    <property type="entry name" value="SAM_MT_TRMB"/>
    <property type="match status" value="1"/>
</dbReference>
<protein>
    <recommendedName>
        <fullName evidence="2">tRNA (guanine(46)-N(7))-methyltransferase</fullName>
        <ecNumber evidence="2">2.1.1.33</ecNumber>
    </recommendedName>
</protein>
<dbReference type="Proteomes" id="UP000649617">
    <property type="component" value="Unassembled WGS sequence"/>
</dbReference>
<dbReference type="InterPro" id="IPR003358">
    <property type="entry name" value="tRNA_(Gua-N-7)_MeTrfase_Trmb"/>
</dbReference>
<evidence type="ECO:0000313" key="7">
    <source>
        <dbReference type="EMBL" id="CAE7254459.1"/>
    </source>
</evidence>
<dbReference type="Gene3D" id="3.40.50.150">
    <property type="entry name" value="Vaccinia Virus protein VP39"/>
    <property type="match status" value="1"/>
</dbReference>
<dbReference type="GO" id="GO:0043527">
    <property type="term" value="C:tRNA methyltransferase complex"/>
    <property type="evidence" value="ECO:0007669"/>
    <property type="project" value="TreeGrafter"/>
</dbReference>
<proteinExistence type="predicted"/>